<reference evidence="2" key="1">
    <citation type="submission" date="2015-09" db="EMBL/GenBank/DDBJ databases">
        <authorList>
            <person name="Shao Z."/>
            <person name="Wang L."/>
        </authorList>
    </citation>
    <scope>NUCLEOTIDE SEQUENCE [LARGE SCALE GENOMIC DNA]</scope>
    <source>
        <strain evidence="2">F13-1</strain>
    </source>
</reference>
<dbReference type="Proteomes" id="UP000217763">
    <property type="component" value="Chromosome"/>
</dbReference>
<sequence length="123" mass="12389">MIAKRTGNKRAYPVKAGIALLSGEPVVLAAGYLTNVLGTASCVGMVTLPADNGAGLDGELTAEVEVGEFKFANAGDITVANVGATVYFADANTVSVSDDTGTRATAGKLVQVDADGVWVELGV</sequence>
<evidence type="ECO:0000313" key="2">
    <source>
        <dbReference type="Proteomes" id="UP000217763"/>
    </source>
</evidence>
<protein>
    <recommendedName>
        <fullName evidence="3">DUF2190 family protein</fullName>
    </recommendedName>
</protein>
<proteinExistence type="predicted"/>
<keyword evidence="2" id="KW-1185">Reference proteome</keyword>
<evidence type="ECO:0008006" key="3">
    <source>
        <dbReference type="Google" id="ProtNLM"/>
    </source>
</evidence>
<gene>
    <name evidence="1" type="ORF">AN401_11705</name>
</gene>
<dbReference type="RefSeq" id="WP_096779481.1">
    <property type="nucleotide sequence ID" value="NZ_CP012621.1"/>
</dbReference>
<dbReference type="KEGG" id="zdf:AN401_11705"/>
<dbReference type="AlphaFoldDB" id="A0A291HQD0"/>
<accession>A0A291HQD0</accession>
<organism evidence="1 2">
    <name type="scientific">Zobellella denitrificans</name>
    <dbReference type="NCBI Taxonomy" id="347534"/>
    <lineage>
        <taxon>Bacteria</taxon>
        <taxon>Pseudomonadati</taxon>
        <taxon>Pseudomonadota</taxon>
        <taxon>Gammaproteobacteria</taxon>
        <taxon>Aeromonadales</taxon>
        <taxon>Aeromonadaceae</taxon>
        <taxon>Zobellella</taxon>
    </lineage>
</organism>
<name>A0A291HQD0_9GAMM</name>
<evidence type="ECO:0000313" key="1">
    <source>
        <dbReference type="EMBL" id="ATG74436.1"/>
    </source>
</evidence>
<dbReference type="EMBL" id="CP012621">
    <property type="protein sequence ID" value="ATG74436.1"/>
    <property type="molecule type" value="Genomic_DNA"/>
</dbReference>